<reference evidence="1 2" key="1">
    <citation type="submission" date="2017-01" db="EMBL/GenBank/DDBJ databases">
        <title>Comparative genomic analysis of Brazilian Leptospira santarosai.</title>
        <authorList>
            <person name="Moreno L.Z."/>
            <person name="Miraglia F."/>
            <person name="Kremer F.S."/>
            <person name="Eslabao M.R."/>
            <person name="Lilenbaum W."/>
            <person name="Dellagostin O.A."/>
            <person name="Moreno A.M."/>
        </authorList>
    </citation>
    <scope>NUCLEOTIDE SEQUENCE [LARGE SCALE GENOMIC DNA]</scope>
    <source>
        <strain evidence="1 2">M52/8-19</strain>
    </source>
</reference>
<evidence type="ECO:0000313" key="2">
    <source>
        <dbReference type="Proteomes" id="UP000189337"/>
    </source>
</evidence>
<name>A0AB73M5V1_9LEPT</name>
<evidence type="ECO:0000313" key="1">
    <source>
        <dbReference type="EMBL" id="ONF94234.1"/>
    </source>
</evidence>
<sequence length="70" mass="8271">MYVHEETTIVITFLKGNPKDFYIECHCIYVMREVFKDQTSKGHLFKAKYKKAYVYSEIIYSVSQNPPSDP</sequence>
<dbReference type="EMBL" id="MTSU01000002">
    <property type="protein sequence ID" value="ONF94234.1"/>
    <property type="molecule type" value="Genomic_DNA"/>
</dbReference>
<protein>
    <submittedName>
        <fullName evidence="1">Uncharacterized protein</fullName>
    </submittedName>
</protein>
<dbReference type="AlphaFoldDB" id="A0AB73M5V1"/>
<proteinExistence type="predicted"/>
<dbReference type="Proteomes" id="UP000189337">
    <property type="component" value="Unassembled WGS sequence"/>
</dbReference>
<comment type="caution">
    <text evidence="1">The sequence shown here is derived from an EMBL/GenBank/DDBJ whole genome shotgun (WGS) entry which is preliminary data.</text>
</comment>
<organism evidence="1 2">
    <name type="scientific">Leptospira santarosai</name>
    <dbReference type="NCBI Taxonomy" id="28183"/>
    <lineage>
        <taxon>Bacteria</taxon>
        <taxon>Pseudomonadati</taxon>
        <taxon>Spirochaetota</taxon>
        <taxon>Spirochaetia</taxon>
        <taxon>Leptospirales</taxon>
        <taxon>Leptospiraceae</taxon>
        <taxon>Leptospira</taxon>
    </lineage>
</organism>
<gene>
    <name evidence="1" type="ORF">BWD14_02810</name>
</gene>
<accession>A0AB73M5V1</accession>